<keyword evidence="3" id="KW-0206">Cytoskeleton</keyword>
<gene>
    <name evidence="7" type="ORF">EGYM00392_LOCUS15059</name>
</gene>
<proteinExistence type="inferred from homology"/>
<evidence type="ECO:0000256" key="5">
    <source>
        <dbReference type="ARBA" id="ARBA00035693"/>
    </source>
</evidence>
<protein>
    <recommendedName>
        <fullName evidence="5">Cilia-and flagella-associated protein 96</fullName>
    </recommendedName>
</protein>
<accession>A0A7S1N8I8</accession>
<dbReference type="PANTHER" id="PTHR31144:SF1">
    <property type="entry name" value="UPF0602 PROTEIN C4ORF47"/>
    <property type="match status" value="1"/>
</dbReference>
<dbReference type="AlphaFoldDB" id="A0A7S1N8I8"/>
<evidence type="ECO:0000256" key="6">
    <source>
        <dbReference type="SAM" id="MobiDB-lite"/>
    </source>
</evidence>
<reference evidence="7" key="1">
    <citation type="submission" date="2021-01" db="EMBL/GenBank/DDBJ databases">
        <authorList>
            <person name="Corre E."/>
            <person name="Pelletier E."/>
            <person name="Niang G."/>
            <person name="Scheremetjew M."/>
            <person name="Finn R."/>
            <person name="Kale V."/>
            <person name="Holt S."/>
            <person name="Cochrane G."/>
            <person name="Meng A."/>
            <person name="Brown T."/>
            <person name="Cohen L."/>
        </authorList>
    </citation>
    <scope>NUCLEOTIDE SEQUENCE</scope>
    <source>
        <strain evidence="7">NIES-381</strain>
    </source>
</reference>
<evidence type="ECO:0000256" key="3">
    <source>
        <dbReference type="ARBA" id="ARBA00023212"/>
    </source>
</evidence>
<name>A0A7S1N8I8_9EUGL</name>
<comment type="similarity">
    <text evidence="4">Belongs to the CFAP96 family.</text>
</comment>
<evidence type="ECO:0000256" key="4">
    <source>
        <dbReference type="ARBA" id="ARBA00035656"/>
    </source>
</evidence>
<dbReference type="InterPro" id="IPR029358">
    <property type="entry name" value="CFAP96"/>
</dbReference>
<dbReference type="PANTHER" id="PTHR31144">
    <property type="entry name" value="UPF0602 PROTEIN C4ORF47"/>
    <property type="match status" value="1"/>
</dbReference>
<evidence type="ECO:0000313" key="7">
    <source>
        <dbReference type="EMBL" id="CAD9003974.1"/>
    </source>
</evidence>
<evidence type="ECO:0000256" key="2">
    <source>
        <dbReference type="ARBA" id="ARBA00022490"/>
    </source>
</evidence>
<comment type="subcellular location">
    <subcellularLocation>
        <location evidence="1">Cytoplasm</location>
        <location evidence="1">Cytoskeleton</location>
        <location evidence="1">Microtubule organizing center</location>
        <location evidence="1">Centrosome</location>
    </subcellularLocation>
</comment>
<evidence type="ECO:0000256" key="1">
    <source>
        <dbReference type="ARBA" id="ARBA00004300"/>
    </source>
</evidence>
<feature type="compositionally biased region" description="Basic and acidic residues" evidence="6">
    <location>
        <begin position="188"/>
        <end position="210"/>
    </location>
</feature>
<dbReference type="Pfam" id="PF15239">
    <property type="entry name" value="CFAP96-like"/>
    <property type="match status" value="1"/>
</dbReference>
<feature type="region of interest" description="Disordered" evidence="6">
    <location>
        <begin position="1"/>
        <end position="27"/>
    </location>
</feature>
<keyword evidence="2" id="KW-0963">Cytoplasm</keyword>
<dbReference type="GO" id="GO:0005881">
    <property type="term" value="C:cytoplasmic microtubule"/>
    <property type="evidence" value="ECO:0007669"/>
    <property type="project" value="TreeGrafter"/>
</dbReference>
<feature type="region of interest" description="Disordered" evidence="6">
    <location>
        <begin position="177"/>
        <end position="216"/>
    </location>
</feature>
<dbReference type="EMBL" id="HBGA01041334">
    <property type="protein sequence ID" value="CAD9003974.1"/>
    <property type="molecule type" value="Transcribed_RNA"/>
</dbReference>
<organism evidence="7">
    <name type="scientific">Eutreptiella gymnastica</name>
    <dbReference type="NCBI Taxonomy" id="73025"/>
    <lineage>
        <taxon>Eukaryota</taxon>
        <taxon>Discoba</taxon>
        <taxon>Euglenozoa</taxon>
        <taxon>Euglenida</taxon>
        <taxon>Spirocuta</taxon>
        <taxon>Euglenophyceae</taxon>
        <taxon>Eutreptiales</taxon>
        <taxon>Eutreptiaceae</taxon>
        <taxon>Eutreptiella</taxon>
    </lineage>
</organism>
<sequence>MEPGSLARQDNMAKAKKKLTPEGFKYTNPPKKSCGAGTYMGTFSEKNPFKHETEYVVVKKGELPEKVAAQPRNIVTGSAKKGTYGMIGTTLSKGSEYTYISDAIDGGKKKSAADAKEASKKFIGPAFKAACKRVDFFDGHANVAASKVYSLDKPLPARKPEAAKKEVAIAIPFKPVASSKGTLNGYPEYKEDPYDVKEKAQREQAKKDKPSVVWKPISTSKSLPTKSIAFNKTLAAE</sequence>
<dbReference type="GO" id="GO:0005813">
    <property type="term" value="C:centrosome"/>
    <property type="evidence" value="ECO:0007669"/>
    <property type="project" value="UniProtKB-SubCell"/>
</dbReference>